<organism evidence="9 10">
    <name type="scientific">Saccharibacillus alkalitolerans</name>
    <dbReference type="NCBI Taxonomy" id="2705290"/>
    <lineage>
        <taxon>Bacteria</taxon>
        <taxon>Bacillati</taxon>
        <taxon>Bacillota</taxon>
        <taxon>Bacilli</taxon>
        <taxon>Bacillales</taxon>
        <taxon>Paenibacillaceae</taxon>
        <taxon>Saccharibacillus</taxon>
    </lineage>
</organism>
<dbReference type="Pfam" id="PF00140">
    <property type="entry name" value="Sigma70_r1_2"/>
    <property type="match status" value="1"/>
</dbReference>
<dbReference type="PANTHER" id="PTHR30603">
    <property type="entry name" value="RNA POLYMERASE SIGMA FACTOR RPO"/>
    <property type="match status" value="1"/>
</dbReference>
<feature type="domain" description="RNA polymerase sigma-70" evidence="7">
    <location>
        <begin position="87"/>
        <end position="100"/>
    </location>
</feature>
<dbReference type="InterPro" id="IPR013324">
    <property type="entry name" value="RNA_pol_sigma_r3/r4-like"/>
</dbReference>
<name>A0ABX0F5V7_9BACL</name>
<dbReference type="Gene3D" id="1.10.601.10">
    <property type="entry name" value="RNA Polymerase Primary Sigma Factor"/>
    <property type="match status" value="1"/>
</dbReference>
<keyword evidence="2 6" id="KW-0805">Transcription regulation</keyword>
<feature type="domain" description="RNA polymerase sigma-70" evidence="8">
    <location>
        <begin position="256"/>
        <end position="282"/>
    </location>
</feature>
<dbReference type="Proteomes" id="UP000800303">
    <property type="component" value="Unassembled WGS sequence"/>
</dbReference>
<accession>A0ABX0F5V7</accession>
<reference evidence="9 10" key="1">
    <citation type="submission" date="2020-01" db="EMBL/GenBank/DDBJ databases">
        <title>Polyphasic characterisation and genomic insights into a novel alkali tolerant bacterium VR-M41.</title>
        <authorList>
            <person name="Vemuluri V.R."/>
        </authorList>
    </citation>
    <scope>NUCLEOTIDE SEQUENCE [LARGE SCALE GENOMIC DNA]</scope>
    <source>
        <strain evidence="9 10">VR-M41</strain>
    </source>
</reference>
<gene>
    <name evidence="9" type="primary">rpoD</name>
    <name evidence="6" type="synonym">sigA</name>
    <name evidence="9" type="ORF">GYN08_10700</name>
</gene>
<evidence type="ECO:0000256" key="2">
    <source>
        <dbReference type="ARBA" id="ARBA00023015"/>
    </source>
</evidence>
<feature type="region of interest" description="Sigma-70 factor domain-4" evidence="6">
    <location>
        <begin position="231"/>
        <end position="284"/>
    </location>
</feature>
<keyword evidence="5 6" id="KW-0804">Transcription</keyword>
<comment type="subunit">
    <text evidence="6">Interacts transiently with the RNA polymerase catalytic core.</text>
</comment>
<dbReference type="InterPro" id="IPR012760">
    <property type="entry name" value="RNA_pol_sigma_RpoD_C"/>
</dbReference>
<dbReference type="Pfam" id="PF04545">
    <property type="entry name" value="Sigma70_r4"/>
    <property type="match status" value="1"/>
</dbReference>
<dbReference type="NCBIfam" id="TIGR02937">
    <property type="entry name" value="sigma70-ECF"/>
    <property type="match status" value="1"/>
</dbReference>
<feature type="short sequence motif" description="Interaction with polymerase core subunit RpoC" evidence="6">
    <location>
        <begin position="87"/>
        <end position="90"/>
    </location>
</feature>
<feature type="region of interest" description="Sigma-70 factor domain-3" evidence="6">
    <location>
        <begin position="142"/>
        <end position="218"/>
    </location>
</feature>
<dbReference type="Pfam" id="PF04539">
    <property type="entry name" value="Sigma70_r3"/>
    <property type="match status" value="1"/>
</dbReference>
<evidence type="ECO:0000256" key="5">
    <source>
        <dbReference type="ARBA" id="ARBA00023163"/>
    </source>
</evidence>
<dbReference type="InterPro" id="IPR036388">
    <property type="entry name" value="WH-like_DNA-bd_sf"/>
</dbReference>
<evidence type="ECO:0000313" key="9">
    <source>
        <dbReference type="EMBL" id="NGZ75790.1"/>
    </source>
</evidence>
<dbReference type="InterPro" id="IPR007627">
    <property type="entry name" value="RNA_pol_sigma70_r2"/>
</dbReference>
<dbReference type="InterPro" id="IPR013325">
    <property type="entry name" value="RNA_pol_sigma_r2"/>
</dbReference>
<dbReference type="PANTHER" id="PTHR30603:SF60">
    <property type="entry name" value="RNA POLYMERASE SIGMA FACTOR RPOD"/>
    <property type="match status" value="1"/>
</dbReference>
<comment type="function">
    <text evidence="6">Sigma factors are initiation factors that promote the attachment of RNA polymerase to specific initiation sites and are then released. This sigma factor is the primary sigma factor during exponential growth.</text>
</comment>
<dbReference type="InterPro" id="IPR009042">
    <property type="entry name" value="RNA_pol_sigma70_r1_2"/>
</dbReference>
<evidence type="ECO:0000259" key="7">
    <source>
        <dbReference type="PROSITE" id="PS00715"/>
    </source>
</evidence>
<dbReference type="HAMAP" id="MF_00963">
    <property type="entry name" value="Sigma70_RpoD_SigA"/>
    <property type="match status" value="1"/>
</dbReference>
<dbReference type="Gene3D" id="1.20.120.1810">
    <property type="match status" value="1"/>
</dbReference>
<keyword evidence="3 6" id="KW-0731">Sigma factor</keyword>
<dbReference type="InterPro" id="IPR050239">
    <property type="entry name" value="Sigma-70_RNA_pol_init_factors"/>
</dbReference>
<dbReference type="InterPro" id="IPR014284">
    <property type="entry name" value="RNA_pol_sigma-70_dom"/>
</dbReference>
<evidence type="ECO:0000256" key="6">
    <source>
        <dbReference type="HAMAP-Rule" id="MF_00963"/>
    </source>
</evidence>
<dbReference type="InterPro" id="IPR007630">
    <property type="entry name" value="RNA_pol_sigma70_r4"/>
</dbReference>
<dbReference type="PIRSF" id="PIRSF000770">
    <property type="entry name" value="RNA_pol_sigma-SigE/K"/>
    <property type="match status" value="1"/>
</dbReference>
<dbReference type="EMBL" id="JAAFGS010000003">
    <property type="protein sequence ID" value="NGZ75790.1"/>
    <property type="molecule type" value="Genomic_DNA"/>
</dbReference>
<evidence type="ECO:0000256" key="3">
    <source>
        <dbReference type="ARBA" id="ARBA00023082"/>
    </source>
</evidence>
<dbReference type="CDD" id="cd06171">
    <property type="entry name" value="Sigma70_r4"/>
    <property type="match status" value="1"/>
</dbReference>
<dbReference type="PROSITE" id="PS00715">
    <property type="entry name" value="SIGMA70_1"/>
    <property type="match status" value="1"/>
</dbReference>
<dbReference type="SUPFAM" id="SSF88946">
    <property type="entry name" value="Sigma2 domain of RNA polymerase sigma factors"/>
    <property type="match status" value="1"/>
</dbReference>
<evidence type="ECO:0000313" key="10">
    <source>
        <dbReference type="Proteomes" id="UP000800303"/>
    </source>
</evidence>
<keyword evidence="1 6" id="KW-0963">Cytoplasm</keyword>
<keyword evidence="4 6" id="KW-0238">DNA-binding</keyword>
<evidence type="ECO:0000256" key="1">
    <source>
        <dbReference type="ARBA" id="ARBA00022490"/>
    </source>
</evidence>
<evidence type="ECO:0000259" key="8">
    <source>
        <dbReference type="PROSITE" id="PS00716"/>
    </source>
</evidence>
<dbReference type="Pfam" id="PF04542">
    <property type="entry name" value="Sigma70_r2"/>
    <property type="match status" value="1"/>
</dbReference>
<dbReference type="InterPro" id="IPR000943">
    <property type="entry name" value="RNA_pol_sigma70"/>
</dbReference>
<comment type="similarity">
    <text evidence="6">Belongs to the sigma-70 factor family. RpoD/SigA subfamily.</text>
</comment>
<dbReference type="SUPFAM" id="SSF88659">
    <property type="entry name" value="Sigma3 and sigma4 domains of RNA polymerase sigma factors"/>
    <property type="match status" value="2"/>
</dbReference>
<sequence>MDRNLETESNQIPEEAVLTGAGSDDSVRMYLKEIGRTPLLSANEEISLAERIVQGDEEAKRRLAEANLRLVVSIARRYVGRGMMLLDLIQEGNMGLIKAVEKFDHTKGFKFSTYATWWIRQAITRALADQARTIRIPVHMVETMNKFMRVSRQMLQELGREPSVEELAKAMEMTEEKIRDIMKIAQDPVSIETPIGDEQDSKLGDFIEDKEAIAPSKFAEAGLLREQLEEVLDTLTEREENVLRLRFGLEDGRARTLEEVGKEFGVTRERIRQIEAKALRKLRHPSRSKILKGYLE</sequence>
<proteinExistence type="inferred from homology"/>
<dbReference type="PROSITE" id="PS00716">
    <property type="entry name" value="SIGMA70_2"/>
    <property type="match status" value="1"/>
</dbReference>
<dbReference type="InterPro" id="IPR028630">
    <property type="entry name" value="Sigma70_RpoD"/>
</dbReference>
<dbReference type="PRINTS" id="PR00046">
    <property type="entry name" value="SIGMA70FCT"/>
</dbReference>
<feature type="DNA-binding region" description="H-T-H motif" evidence="6">
    <location>
        <begin position="257"/>
        <end position="276"/>
    </location>
</feature>
<comment type="caution">
    <text evidence="9">The sequence shown here is derived from an EMBL/GenBank/DDBJ whole genome shotgun (WGS) entry which is preliminary data.</text>
</comment>
<protein>
    <recommendedName>
        <fullName evidence="6">RNA polymerase sigma factor SigA</fullName>
    </recommendedName>
</protein>
<dbReference type="Gene3D" id="1.10.10.10">
    <property type="entry name" value="Winged helix-like DNA-binding domain superfamily/Winged helix DNA-binding domain"/>
    <property type="match status" value="2"/>
</dbReference>
<dbReference type="NCBIfam" id="TIGR02393">
    <property type="entry name" value="RpoD_Cterm"/>
    <property type="match status" value="1"/>
</dbReference>
<dbReference type="InterPro" id="IPR007624">
    <property type="entry name" value="RNA_pol_sigma70_r3"/>
</dbReference>
<evidence type="ECO:0000256" key="4">
    <source>
        <dbReference type="ARBA" id="ARBA00023125"/>
    </source>
</evidence>
<comment type="subcellular location">
    <subcellularLocation>
        <location evidence="6">Cytoplasm</location>
    </subcellularLocation>
</comment>
<feature type="region of interest" description="Sigma-70 factor domain-2" evidence="6">
    <location>
        <begin position="63"/>
        <end position="133"/>
    </location>
</feature>
<keyword evidence="10" id="KW-1185">Reference proteome</keyword>